<keyword evidence="5" id="KW-1185">Reference proteome</keyword>
<dbReference type="Pfam" id="PF00440">
    <property type="entry name" value="TetR_N"/>
    <property type="match status" value="1"/>
</dbReference>
<sequence>MDARIVKTRRRLQEALFALARERGVDEVSVSDIAARAGVNRSTFYQHYSDKETLLADALDLIAEEAGAQLERIELDSPDPPEALVLFLDHIDTHAELYVRVFTEPGYGAVLARLRLKTREAIRGLAPEAGDVIPREVPVDAVAAGITGLVLGVIGEWLALDPRPSAREAATWIWRIVMGLPGVEPGNTGETCAC</sequence>
<evidence type="ECO:0000256" key="2">
    <source>
        <dbReference type="PROSITE-ProRule" id="PRU00335"/>
    </source>
</evidence>
<accession>A0ABP9WHY3</accession>
<feature type="domain" description="HTH tetR-type" evidence="3">
    <location>
        <begin position="6"/>
        <end position="66"/>
    </location>
</feature>
<evidence type="ECO:0000259" key="3">
    <source>
        <dbReference type="PROSITE" id="PS50977"/>
    </source>
</evidence>
<dbReference type="RefSeq" id="WP_345379730.1">
    <property type="nucleotide sequence ID" value="NZ_BAABRR010000009.1"/>
</dbReference>
<dbReference type="Proteomes" id="UP001426770">
    <property type="component" value="Unassembled WGS sequence"/>
</dbReference>
<dbReference type="Gene3D" id="1.10.357.10">
    <property type="entry name" value="Tetracycline Repressor, domain 2"/>
    <property type="match status" value="1"/>
</dbReference>
<dbReference type="InterPro" id="IPR001647">
    <property type="entry name" value="HTH_TetR"/>
</dbReference>
<dbReference type="PANTHER" id="PTHR43479">
    <property type="entry name" value="ACREF/ENVCD OPERON REPRESSOR-RELATED"/>
    <property type="match status" value="1"/>
</dbReference>
<keyword evidence="1 2" id="KW-0238">DNA-binding</keyword>
<name>A0ABP9WHY3_9MICO</name>
<dbReference type="SUPFAM" id="SSF46689">
    <property type="entry name" value="Homeodomain-like"/>
    <property type="match status" value="1"/>
</dbReference>
<evidence type="ECO:0000313" key="5">
    <source>
        <dbReference type="Proteomes" id="UP001426770"/>
    </source>
</evidence>
<dbReference type="EMBL" id="BAABRR010000009">
    <property type="protein sequence ID" value="GAA5519380.1"/>
    <property type="molecule type" value="Genomic_DNA"/>
</dbReference>
<evidence type="ECO:0000313" key="4">
    <source>
        <dbReference type="EMBL" id="GAA5519380.1"/>
    </source>
</evidence>
<evidence type="ECO:0000256" key="1">
    <source>
        <dbReference type="ARBA" id="ARBA00023125"/>
    </source>
</evidence>
<dbReference type="PROSITE" id="PS50977">
    <property type="entry name" value="HTH_TETR_2"/>
    <property type="match status" value="1"/>
</dbReference>
<feature type="DNA-binding region" description="H-T-H motif" evidence="2">
    <location>
        <begin position="29"/>
        <end position="48"/>
    </location>
</feature>
<proteinExistence type="predicted"/>
<organism evidence="4 5">
    <name type="scientific">Demequina sediminis</name>
    <dbReference type="NCBI Taxonomy" id="1930058"/>
    <lineage>
        <taxon>Bacteria</taxon>
        <taxon>Bacillati</taxon>
        <taxon>Actinomycetota</taxon>
        <taxon>Actinomycetes</taxon>
        <taxon>Micrococcales</taxon>
        <taxon>Demequinaceae</taxon>
        <taxon>Demequina</taxon>
    </lineage>
</organism>
<comment type="caution">
    <text evidence="4">The sequence shown here is derived from an EMBL/GenBank/DDBJ whole genome shotgun (WGS) entry which is preliminary data.</text>
</comment>
<protein>
    <recommendedName>
        <fullName evidence="3">HTH tetR-type domain-containing protein</fullName>
    </recommendedName>
</protein>
<dbReference type="InterPro" id="IPR050624">
    <property type="entry name" value="HTH-type_Tx_Regulator"/>
</dbReference>
<dbReference type="InterPro" id="IPR009057">
    <property type="entry name" value="Homeodomain-like_sf"/>
</dbReference>
<dbReference type="PANTHER" id="PTHR43479:SF11">
    <property type="entry name" value="ACREF_ENVCD OPERON REPRESSOR-RELATED"/>
    <property type="match status" value="1"/>
</dbReference>
<dbReference type="PRINTS" id="PR00455">
    <property type="entry name" value="HTHTETR"/>
</dbReference>
<reference evidence="4 5" key="1">
    <citation type="submission" date="2024-02" db="EMBL/GenBank/DDBJ databases">
        <title>Lysinimicrobium sediminis NBRC 112286.</title>
        <authorList>
            <person name="Ichikawa N."/>
            <person name="Katano-Makiyama Y."/>
            <person name="Hidaka K."/>
        </authorList>
    </citation>
    <scope>NUCLEOTIDE SEQUENCE [LARGE SCALE GENOMIC DNA]</scope>
    <source>
        <strain evidence="4 5">NBRC 112286</strain>
    </source>
</reference>
<gene>
    <name evidence="4" type="ORF">Lsed01_01822</name>
</gene>